<reference evidence="3 4" key="1">
    <citation type="submission" date="2019-08" db="EMBL/GenBank/DDBJ databases">
        <title>Complete genome sequence of Candidatus Uab amorphum.</title>
        <authorList>
            <person name="Shiratori T."/>
            <person name="Suzuki S."/>
            <person name="Kakizawa Y."/>
            <person name="Ishida K."/>
        </authorList>
    </citation>
    <scope>NUCLEOTIDE SEQUENCE [LARGE SCALE GENOMIC DNA]</scope>
    <source>
        <strain evidence="3 4">SRT547</strain>
    </source>
</reference>
<dbReference type="Proteomes" id="UP000326354">
    <property type="component" value="Chromosome"/>
</dbReference>
<dbReference type="InterPro" id="IPR012348">
    <property type="entry name" value="RNR-like"/>
</dbReference>
<keyword evidence="1" id="KW-0472">Membrane</keyword>
<sequence>MSRMSVAMLFLLTFSLTIYGDVEVNSMCPVMPDEEIDKAIFTDYQNKKVYLCCKRCLKKFLKTPDTYVKNLPQFIHKNKVTKHGNHQHENHQHGSQQKHFNFLHFMSKFHPPSTHFPIALILSAMFFEVLFWWKKKSIFQEMARIMVLMAALMSVVTVVLGWFAGTFSSYPGELGSVLEVHRWLGTSTGIFIIITSIFSELYHRKKENRYKVIYKFSLCISSMLVIATGHFGGTLIYGLNYYG</sequence>
<evidence type="ECO:0000313" key="3">
    <source>
        <dbReference type="EMBL" id="BBM87058.1"/>
    </source>
</evidence>
<evidence type="ECO:0000259" key="2">
    <source>
        <dbReference type="Pfam" id="PF09990"/>
    </source>
</evidence>
<dbReference type="Gene3D" id="1.10.620.20">
    <property type="entry name" value="Ribonucleotide Reductase, subunit A"/>
    <property type="match status" value="1"/>
</dbReference>
<evidence type="ECO:0000313" key="4">
    <source>
        <dbReference type="Proteomes" id="UP000326354"/>
    </source>
</evidence>
<feature type="transmembrane region" description="Helical" evidence="1">
    <location>
        <begin position="214"/>
        <end position="239"/>
    </location>
</feature>
<keyword evidence="4" id="KW-1185">Reference proteome</keyword>
<gene>
    <name evidence="3" type="ORF">UABAM_05461</name>
</gene>
<dbReference type="EMBL" id="AP019860">
    <property type="protein sequence ID" value="BBM87058.1"/>
    <property type="molecule type" value="Genomic_DNA"/>
</dbReference>
<name>A0A5S9IRZ2_UABAM</name>
<keyword evidence="1" id="KW-1133">Transmembrane helix</keyword>
<keyword evidence="1" id="KW-0812">Transmembrane</keyword>
<dbReference type="OrthoDB" id="9809746at2"/>
<organism evidence="3 4">
    <name type="scientific">Uabimicrobium amorphum</name>
    <dbReference type="NCBI Taxonomy" id="2596890"/>
    <lineage>
        <taxon>Bacteria</taxon>
        <taxon>Pseudomonadati</taxon>
        <taxon>Planctomycetota</taxon>
        <taxon>Candidatus Uabimicrobiia</taxon>
        <taxon>Candidatus Uabimicrobiales</taxon>
        <taxon>Candidatus Uabimicrobiaceae</taxon>
        <taxon>Candidatus Uabimicrobium</taxon>
    </lineage>
</organism>
<dbReference type="KEGG" id="uam:UABAM_05461"/>
<dbReference type="RefSeq" id="WP_151971092.1">
    <property type="nucleotide sequence ID" value="NZ_AP019860.1"/>
</dbReference>
<evidence type="ECO:0000256" key="1">
    <source>
        <dbReference type="SAM" id="Phobius"/>
    </source>
</evidence>
<feature type="transmembrane region" description="Helical" evidence="1">
    <location>
        <begin position="115"/>
        <end position="133"/>
    </location>
</feature>
<dbReference type="AlphaFoldDB" id="A0A5S9IRZ2"/>
<proteinExistence type="predicted"/>
<dbReference type="InterPro" id="IPR019251">
    <property type="entry name" value="DUF2231_TM"/>
</dbReference>
<feature type="transmembrane region" description="Helical" evidence="1">
    <location>
        <begin position="183"/>
        <end position="202"/>
    </location>
</feature>
<dbReference type="GO" id="GO:0016491">
    <property type="term" value="F:oxidoreductase activity"/>
    <property type="evidence" value="ECO:0007669"/>
    <property type="project" value="InterPro"/>
</dbReference>
<feature type="transmembrane region" description="Helical" evidence="1">
    <location>
        <begin position="145"/>
        <end position="163"/>
    </location>
</feature>
<dbReference type="Pfam" id="PF09990">
    <property type="entry name" value="DUF2231"/>
    <property type="match status" value="1"/>
</dbReference>
<protein>
    <submittedName>
        <fullName evidence="3">Cytochrome c</fullName>
    </submittedName>
</protein>
<accession>A0A5S9IRZ2</accession>
<feature type="domain" description="DUF2231" evidence="2">
    <location>
        <begin position="109"/>
        <end position="237"/>
    </location>
</feature>